<reference evidence="3 4" key="1">
    <citation type="submission" date="2015-07" db="EMBL/GenBank/DDBJ databases">
        <authorList>
            <person name="Cajimat M.N.B."/>
            <person name="Milazzo M.L."/>
            <person name="Fulhorst C.F."/>
        </authorList>
    </citation>
    <scope>NUCLEOTIDE SEQUENCE [LARGE SCALE GENOMIC DNA]</scope>
    <source>
        <strain evidence="3">Single colony</strain>
    </source>
</reference>
<dbReference type="OMA" id="YNSHGYP"/>
<feature type="signal peptide" evidence="2">
    <location>
        <begin position="1"/>
        <end position="19"/>
    </location>
</feature>
<feature type="transmembrane region" description="Helical" evidence="1">
    <location>
        <begin position="140"/>
        <end position="161"/>
    </location>
</feature>
<evidence type="ECO:0000313" key="4">
    <source>
        <dbReference type="Proteomes" id="UP000199069"/>
    </source>
</evidence>
<keyword evidence="1" id="KW-0812">Transmembrane</keyword>
<sequence length="177" mass="18662">MGPFAGFALLASIITMSIAASLEAHWNNVGFPNKSYRDRERILLAAGIWGIIISGANTLSSASLEPNSAHTRPRAVYSLFGTIFAPGSTAFGIFPHLITFTIAFILYLVGASSLTALTDKVTCSNAAETFSRCNTTKALVGAWIGTIYVFLILVFVSILGIKARSGVGARKGALTDA</sequence>
<evidence type="ECO:0000256" key="2">
    <source>
        <dbReference type="SAM" id="SignalP"/>
    </source>
</evidence>
<name>A0A0K3CHR8_RHOTO</name>
<keyword evidence="2" id="KW-0732">Signal</keyword>
<keyword evidence="4" id="KW-1185">Reference proteome</keyword>
<accession>A0A0K3CHR8</accession>
<feature type="transmembrane region" description="Helical" evidence="1">
    <location>
        <begin position="43"/>
        <end position="64"/>
    </location>
</feature>
<protein>
    <recommendedName>
        <fullName evidence="5">MARVEL domain-containing protein</fullName>
    </recommendedName>
</protein>
<dbReference type="EMBL" id="CWKI01000007">
    <property type="protein sequence ID" value="CTR08182.1"/>
    <property type="molecule type" value="Genomic_DNA"/>
</dbReference>
<feature type="chain" id="PRO_5005495428" description="MARVEL domain-containing protein" evidence="2">
    <location>
        <begin position="20"/>
        <end position="177"/>
    </location>
</feature>
<evidence type="ECO:0008006" key="5">
    <source>
        <dbReference type="Google" id="ProtNLM"/>
    </source>
</evidence>
<feature type="transmembrane region" description="Helical" evidence="1">
    <location>
        <begin position="76"/>
        <end position="109"/>
    </location>
</feature>
<evidence type="ECO:0000256" key="1">
    <source>
        <dbReference type="SAM" id="Phobius"/>
    </source>
</evidence>
<keyword evidence="1" id="KW-0472">Membrane</keyword>
<gene>
    <name evidence="3" type="primary">FGENESH: predicted gene_7.428</name>
    <name evidence="3" type="ORF">BN2166_0040430</name>
</gene>
<evidence type="ECO:0000313" key="3">
    <source>
        <dbReference type="EMBL" id="CTR08182.1"/>
    </source>
</evidence>
<dbReference type="AlphaFoldDB" id="A0A0K3CHR8"/>
<proteinExistence type="predicted"/>
<keyword evidence="1" id="KW-1133">Transmembrane helix</keyword>
<dbReference type="Proteomes" id="UP000199069">
    <property type="component" value="Unassembled WGS sequence"/>
</dbReference>
<organism evidence="3 4">
    <name type="scientific">Rhodotorula toruloides</name>
    <name type="common">Yeast</name>
    <name type="synonym">Rhodosporidium toruloides</name>
    <dbReference type="NCBI Taxonomy" id="5286"/>
    <lineage>
        <taxon>Eukaryota</taxon>
        <taxon>Fungi</taxon>
        <taxon>Dikarya</taxon>
        <taxon>Basidiomycota</taxon>
        <taxon>Pucciniomycotina</taxon>
        <taxon>Microbotryomycetes</taxon>
        <taxon>Sporidiobolales</taxon>
        <taxon>Sporidiobolaceae</taxon>
        <taxon>Rhodotorula</taxon>
    </lineage>
</organism>